<dbReference type="EMBL" id="JAPWTK010000379">
    <property type="protein sequence ID" value="KAJ8941311.1"/>
    <property type="molecule type" value="Genomic_DNA"/>
</dbReference>
<dbReference type="Proteomes" id="UP001162162">
    <property type="component" value="Unassembled WGS sequence"/>
</dbReference>
<name>A0AAV8XR79_9CUCU</name>
<feature type="region of interest" description="Disordered" evidence="1">
    <location>
        <begin position="150"/>
        <end position="197"/>
    </location>
</feature>
<accession>A0AAV8XR79</accession>
<feature type="compositionally biased region" description="Basic and acidic residues" evidence="1">
    <location>
        <begin position="176"/>
        <end position="185"/>
    </location>
</feature>
<evidence type="ECO:0000313" key="3">
    <source>
        <dbReference type="Proteomes" id="UP001162162"/>
    </source>
</evidence>
<reference evidence="2" key="1">
    <citation type="journal article" date="2023" name="Insect Mol. Biol.">
        <title>Genome sequencing provides insights into the evolution of gene families encoding plant cell wall-degrading enzymes in longhorned beetles.</title>
        <authorList>
            <person name="Shin N.R."/>
            <person name="Okamura Y."/>
            <person name="Kirsch R."/>
            <person name="Pauchet Y."/>
        </authorList>
    </citation>
    <scope>NUCLEOTIDE SEQUENCE</scope>
    <source>
        <strain evidence="2">AMC_N1</strain>
    </source>
</reference>
<gene>
    <name evidence="2" type="ORF">NQ318_017851</name>
</gene>
<protein>
    <recommendedName>
        <fullName evidence="4">Maturase K</fullName>
    </recommendedName>
</protein>
<dbReference type="AlphaFoldDB" id="A0AAV8XR79"/>
<keyword evidence="3" id="KW-1185">Reference proteome</keyword>
<comment type="caution">
    <text evidence="2">The sequence shown here is derived from an EMBL/GenBank/DDBJ whole genome shotgun (WGS) entry which is preliminary data.</text>
</comment>
<evidence type="ECO:0000313" key="2">
    <source>
        <dbReference type="EMBL" id="KAJ8941311.1"/>
    </source>
</evidence>
<evidence type="ECO:0008006" key="4">
    <source>
        <dbReference type="Google" id="ProtNLM"/>
    </source>
</evidence>
<proteinExistence type="predicted"/>
<evidence type="ECO:0000256" key="1">
    <source>
        <dbReference type="SAM" id="MobiDB-lite"/>
    </source>
</evidence>
<organism evidence="2 3">
    <name type="scientific">Aromia moschata</name>
    <dbReference type="NCBI Taxonomy" id="1265417"/>
    <lineage>
        <taxon>Eukaryota</taxon>
        <taxon>Metazoa</taxon>
        <taxon>Ecdysozoa</taxon>
        <taxon>Arthropoda</taxon>
        <taxon>Hexapoda</taxon>
        <taxon>Insecta</taxon>
        <taxon>Pterygota</taxon>
        <taxon>Neoptera</taxon>
        <taxon>Endopterygota</taxon>
        <taxon>Coleoptera</taxon>
        <taxon>Polyphaga</taxon>
        <taxon>Cucujiformia</taxon>
        <taxon>Chrysomeloidea</taxon>
        <taxon>Cerambycidae</taxon>
        <taxon>Cerambycinae</taxon>
        <taxon>Callichromatini</taxon>
        <taxon>Aromia</taxon>
    </lineage>
</organism>
<sequence>MCKISNFRDQTRRDSQSVEISRDPEIFEIMRFLEIPRFLENARFLEIPRFLKIPRFLDILKFLEKGKSRYLEKSRNLEKSRLTESFVSRIEISHMPRLTSEVVPGHKGVEGNEEANTLVRKSSATTLIGPEPMCGIVLLKLCNEEDETAPHINRVPSTNTLEIRSPGNRKPPGGLSKEKSCEKATKPYKGNRPIHMK</sequence>